<dbReference type="GeneID" id="27667348"/>
<dbReference type="PANTHER" id="PTHR38788:SF3">
    <property type="entry name" value="CLR5 DOMAIN-CONTAINING PROTEIN"/>
    <property type="match status" value="1"/>
</dbReference>
<dbReference type="RefSeq" id="XP_016583620.1">
    <property type="nucleotide sequence ID" value="XM_016732071.1"/>
</dbReference>
<dbReference type="KEGG" id="ssck:SPSK_05322"/>
<accession>A0A0F2LVT7</accession>
<dbReference type="PANTHER" id="PTHR38788">
    <property type="entry name" value="CLR5 DOMAIN-CONTAINING PROTEIN"/>
    <property type="match status" value="1"/>
</dbReference>
<feature type="compositionally biased region" description="Basic and acidic residues" evidence="1">
    <location>
        <begin position="58"/>
        <end position="75"/>
    </location>
</feature>
<dbReference type="OrthoDB" id="194358at2759"/>
<feature type="compositionally biased region" description="Polar residues" evidence="1">
    <location>
        <begin position="136"/>
        <end position="148"/>
    </location>
</feature>
<feature type="compositionally biased region" description="Polar residues" evidence="1">
    <location>
        <begin position="77"/>
        <end position="92"/>
    </location>
</feature>
<sequence>MTKAWADNRKTILGYYQANKYPLNQVMVLMATNHGFHASQRAYRDQFRKWGIKKYNRKERPVSRSGRCSEPREGARPSSSPTIAYSPLSQGTPRSIHAHMERQDGISILQTVPSSYSDMASPYSAPTPNPGFYNDGSVSNPAGQSSAPQAAVGRESPSSFLFLPTSDTGTTMKPAVPWQSSNGAKKQQDEQNNYKLPYRCRTALGSSNAWTNSQAHHDPRPPTKGLDSPSLPLGDLPPEYQHPARQFWGVNHKCRELDGKPRALAASEHVSVTAAPPYETRRYHLVSSPPHSQGQPPSPSAAKAIFEQHPVPRTLPLSPVSLPEIIVQPCLQRQDHSSSYHPSAFPGTMDFMRPYDSAYSAREGLSEAPSTHQEPGPTSVATSTSCHESGYPGYHLV</sequence>
<dbReference type="AlphaFoldDB" id="A0A0F2LVT7"/>
<dbReference type="InterPro" id="IPR025676">
    <property type="entry name" value="Clr5_dom"/>
</dbReference>
<feature type="compositionally biased region" description="Polar residues" evidence="1">
    <location>
        <begin position="178"/>
        <end position="191"/>
    </location>
</feature>
<dbReference type="Pfam" id="PF14420">
    <property type="entry name" value="Clr5"/>
    <property type="match status" value="1"/>
</dbReference>
<feature type="region of interest" description="Disordered" evidence="1">
    <location>
        <begin position="361"/>
        <end position="397"/>
    </location>
</feature>
<feature type="domain" description="Clr5" evidence="2">
    <location>
        <begin position="1"/>
        <end position="54"/>
    </location>
</feature>
<gene>
    <name evidence="3" type="ORF">SPSK_05322</name>
</gene>
<evidence type="ECO:0000313" key="4">
    <source>
        <dbReference type="Proteomes" id="UP000033710"/>
    </source>
</evidence>
<comment type="caution">
    <text evidence="3">The sequence shown here is derived from an EMBL/GenBank/DDBJ whole genome shotgun (WGS) entry which is preliminary data.</text>
</comment>
<feature type="region of interest" description="Disordered" evidence="1">
    <location>
        <begin position="58"/>
        <end position="92"/>
    </location>
</feature>
<reference evidence="3 4" key="1">
    <citation type="journal article" date="2014" name="BMC Genomics">
        <title>Comparative genomics of the major fungal agents of human and animal Sporotrichosis: Sporothrix schenckii and Sporothrix brasiliensis.</title>
        <authorList>
            <person name="Teixeira M.M."/>
            <person name="de Almeida L.G."/>
            <person name="Kubitschek-Barreira P."/>
            <person name="Alves F.L."/>
            <person name="Kioshima E.S."/>
            <person name="Abadio A.K."/>
            <person name="Fernandes L."/>
            <person name="Derengowski L.S."/>
            <person name="Ferreira K.S."/>
            <person name="Souza R.C."/>
            <person name="Ruiz J.C."/>
            <person name="de Andrade N.C."/>
            <person name="Paes H.C."/>
            <person name="Nicola A.M."/>
            <person name="Albuquerque P."/>
            <person name="Gerber A.L."/>
            <person name="Martins V.P."/>
            <person name="Peconick L.D."/>
            <person name="Neto A.V."/>
            <person name="Chaucanez C.B."/>
            <person name="Silva P.A."/>
            <person name="Cunha O.L."/>
            <person name="de Oliveira F.F."/>
            <person name="dos Santos T.C."/>
            <person name="Barros A.L."/>
            <person name="Soares M.A."/>
            <person name="de Oliveira L.M."/>
            <person name="Marini M.M."/>
            <person name="Villalobos-Duno H."/>
            <person name="Cunha M.M."/>
            <person name="de Hoog S."/>
            <person name="da Silveira J.F."/>
            <person name="Henrissat B."/>
            <person name="Nino-Vega G.A."/>
            <person name="Cisalpino P.S."/>
            <person name="Mora-Montes H.M."/>
            <person name="Almeida S.R."/>
            <person name="Stajich J.E."/>
            <person name="Lopes-Bezerra L.M."/>
            <person name="Vasconcelos A.T."/>
            <person name="Felipe M.S."/>
        </authorList>
    </citation>
    <scope>NUCLEOTIDE SEQUENCE [LARGE SCALE GENOMIC DNA]</scope>
    <source>
        <strain evidence="3 4">1099-18</strain>
    </source>
</reference>
<dbReference type="EMBL" id="AXCR01000012">
    <property type="protein sequence ID" value="KJR80944.1"/>
    <property type="molecule type" value="Genomic_DNA"/>
</dbReference>
<organism evidence="3 4">
    <name type="scientific">Sporothrix schenckii 1099-18</name>
    <dbReference type="NCBI Taxonomy" id="1397361"/>
    <lineage>
        <taxon>Eukaryota</taxon>
        <taxon>Fungi</taxon>
        <taxon>Dikarya</taxon>
        <taxon>Ascomycota</taxon>
        <taxon>Pezizomycotina</taxon>
        <taxon>Sordariomycetes</taxon>
        <taxon>Sordariomycetidae</taxon>
        <taxon>Ophiostomatales</taxon>
        <taxon>Ophiostomataceae</taxon>
        <taxon>Sporothrix</taxon>
    </lineage>
</organism>
<evidence type="ECO:0000313" key="3">
    <source>
        <dbReference type="EMBL" id="KJR80944.1"/>
    </source>
</evidence>
<dbReference type="VEuPathDB" id="FungiDB:SPSK_05322"/>
<name>A0A0F2LVT7_SPOSC</name>
<proteinExistence type="predicted"/>
<feature type="region of interest" description="Disordered" evidence="1">
    <location>
        <begin position="118"/>
        <end position="191"/>
    </location>
</feature>
<protein>
    <recommendedName>
        <fullName evidence="2">Clr5 domain-containing protein</fullName>
    </recommendedName>
</protein>
<evidence type="ECO:0000256" key="1">
    <source>
        <dbReference type="SAM" id="MobiDB-lite"/>
    </source>
</evidence>
<evidence type="ECO:0000259" key="2">
    <source>
        <dbReference type="Pfam" id="PF14420"/>
    </source>
</evidence>
<feature type="compositionally biased region" description="Low complexity" evidence="1">
    <location>
        <begin position="225"/>
        <end position="238"/>
    </location>
</feature>
<feature type="region of interest" description="Disordered" evidence="1">
    <location>
        <begin position="209"/>
        <end position="240"/>
    </location>
</feature>
<dbReference type="Proteomes" id="UP000033710">
    <property type="component" value="Unassembled WGS sequence"/>
</dbReference>
<reference evidence="3 4" key="2">
    <citation type="journal article" date="2015" name="Eukaryot. Cell">
        <title>Asexual propagation of a virulent clone complex in a human and feline outbreak of sporotrichosis.</title>
        <authorList>
            <person name="Teixeira Mde M."/>
            <person name="Rodrigues A.M."/>
            <person name="Tsui C.K."/>
            <person name="de Almeida L.G."/>
            <person name="Van Diepeningen A.D."/>
            <person name="van den Ende B.G."/>
            <person name="Fernandes G.F."/>
            <person name="Kano R."/>
            <person name="Hamelin R.C."/>
            <person name="Lopes-Bezerra L.M."/>
            <person name="Vasconcelos A.T."/>
            <person name="de Hoog S."/>
            <person name="de Camargo Z.P."/>
            <person name="Felipe M.S."/>
        </authorList>
    </citation>
    <scope>NUCLEOTIDE SEQUENCE [LARGE SCALE GENOMIC DNA]</scope>
    <source>
        <strain evidence="3 4">1099-18</strain>
    </source>
</reference>